<dbReference type="GO" id="GO:0042277">
    <property type="term" value="F:peptide binding"/>
    <property type="evidence" value="ECO:0007669"/>
    <property type="project" value="TreeGrafter"/>
</dbReference>
<keyword evidence="25" id="KW-1185">Reference proteome</keyword>
<feature type="binding site" evidence="18">
    <location>
        <position position="427"/>
    </location>
    <ligand>
        <name>Zn(2+)</name>
        <dbReference type="ChEBI" id="CHEBI:29105"/>
        <note>catalytic</note>
    </ligand>
</feature>
<dbReference type="SUPFAM" id="SSF55486">
    <property type="entry name" value="Metalloproteases ('zincins'), catalytic domain"/>
    <property type="match status" value="1"/>
</dbReference>
<dbReference type="Pfam" id="PF17900">
    <property type="entry name" value="Peptidase_M1_N"/>
    <property type="match status" value="1"/>
</dbReference>
<feature type="domain" description="Peptidase M1 membrane alanine aminopeptidase" evidence="21">
    <location>
        <begin position="351"/>
        <end position="570"/>
    </location>
</feature>
<dbReference type="SUPFAM" id="SSF63737">
    <property type="entry name" value="Leukotriene A4 hydrolase N-terminal domain"/>
    <property type="match status" value="1"/>
</dbReference>
<evidence type="ECO:0000256" key="13">
    <source>
        <dbReference type="ARBA" id="ARBA00023049"/>
    </source>
</evidence>
<dbReference type="Gene3D" id="2.60.40.1910">
    <property type="match status" value="1"/>
</dbReference>
<feature type="binding site" evidence="18">
    <location>
        <position position="423"/>
    </location>
    <ligand>
        <name>Zn(2+)</name>
        <dbReference type="ChEBI" id="CHEBI:29105"/>
        <note>catalytic</note>
    </ligand>
</feature>
<evidence type="ECO:0000256" key="1">
    <source>
        <dbReference type="ARBA" id="ARBA00004606"/>
    </source>
</evidence>
<keyword evidence="8 18" id="KW-0479">Metal-binding</keyword>
<evidence type="ECO:0000256" key="7">
    <source>
        <dbReference type="ARBA" id="ARBA00022692"/>
    </source>
</evidence>
<feature type="domain" description="Aminopeptidase N-like N-terminal" evidence="23">
    <location>
        <begin position="126"/>
        <end position="316"/>
    </location>
</feature>
<evidence type="ECO:0000256" key="3">
    <source>
        <dbReference type="ARBA" id="ARBA00010136"/>
    </source>
</evidence>
<evidence type="ECO:0000256" key="4">
    <source>
        <dbReference type="ARBA" id="ARBA00022438"/>
    </source>
</evidence>
<gene>
    <name evidence="24" type="ORF">BEMITA_LOCUS4435</name>
</gene>
<keyword evidence="15" id="KW-0325">Glycoprotein</keyword>
<evidence type="ECO:0000256" key="12">
    <source>
        <dbReference type="ARBA" id="ARBA00022989"/>
    </source>
</evidence>
<organism evidence="24 25">
    <name type="scientific">Bemisia tabaci</name>
    <name type="common">Sweetpotato whitefly</name>
    <name type="synonym">Aleurodes tabaci</name>
    <dbReference type="NCBI Taxonomy" id="7038"/>
    <lineage>
        <taxon>Eukaryota</taxon>
        <taxon>Metazoa</taxon>
        <taxon>Ecdysozoa</taxon>
        <taxon>Arthropoda</taxon>
        <taxon>Hexapoda</taxon>
        <taxon>Insecta</taxon>
        <taxon>Pterygota</taxon>
        <taxon>Neoptera</taxon>
        <taxon>Paraneoptera</taxon>
        <taxon>Hemiptera</taxon>
        <taxon>Sternorrhyncha</taxon>
        <taxon>Aleyrodoidea</taxon>
        <taxon>Aleyrodidae</taxon>
        <taxon>Aleyrodinae</taxon>
        <taxon>Bemisia</taxon>
    </lineage>
</organism>
<evidence type="ECO:0000256" key="5">
    <source>
        <dbReference type="ARBA" id="ARBA00022622"/>
    </source>
</evidence>
<comment type="subcellular location">
    <subcellularLocation>
        <location evidence="2">Cell membrane</location>
        <topology evidence="2">Lipid-anchor</topology>
        <topology evidence="2">GPI-anchor</topology>
    </subcellularLocation>
    <subcellularLocation>
        <location evidence="1">Membrane</location>
        <topology evidence="1">Single-pass type II membrane protein</topology>
    </subcellularLocation>
</comment>
<dbReference type="GO" id="GO:0070006">
    <property type="term" value="F:metalloaminopeptidase activity"/>
    <property type="evidence" value="ECO:0007669"/>
    <property type="project" value="TreeGrafter"/>
</dbReference>
<evidence type="ECO:0008006" key="26">
    <source>
        <dbReference type="Google" id="ProtNLM"/>
    </source>
</evidence>
<sequence>MASKFDEHVEMELLEKRNLNNNSANGMIGENRHGMHKREMYGEDRLAVCSQQRALIITSCTLIMLFVVALIIAYVGPQNDCPCIGQRPLFLDDDDNLNATRSVIPIATTGEIFPWNNLRLPTFARPQRYHINIHPNLTTLDVKGQVSIDFQVERDTNFIVFHSKNLTISEKFVMDKKNHHYKVPILRFLEYTSGQQIYIEFKEKLRRRTNYTLMIRYTTRLSRELDGFYLSSYNTSTGEKRYLATTHFEPTYARSAFPCFDEPQFKARFKMSIFRDRFHISLFNMPIVNTEDAGFYMGTGLLKDDFQESVEMSTYLVAFVVCDYDHITERTKKNVSVSVYAPPDLIPQAKFALNIAKSMMDHYEEFFGFAYPLPKQDLIAIPDFGVGAMENWGLITSRTTSILYDPQETSAAAQQYVAVVIAHEIAHQWFGNLVTMRWWNDLWLNEGFASYLEYSGVDHVMPEWSMMEQLILDKTQQGLYLDALSTSHPISVSVYDPVEIEAIFDSISYSKGAAVLYMLEKFLTLDVLRSGLNDYLNIHKYGNADTKDFWSVLSKHANESIQVKQLMDSWTRQMGFPVVRIYRENTTGEGANIYTAAQSRFLLTAWLHGENSTIRLEPRSPYNYKWYIPLNYYTDQTSYVTTETVWMNMTDVKFEVDPGTQWVKVNVNQSCFYRVNYEDELWHAIIKQLKQNHHMFTPADRASLIDDIFTLSRGGMVDAALPLELSLYLMKERDYVPWATALEHLQTWSKVLAEATPYRLFLDLMKKLLSPVAQAVGWNDSGSHLKKLMRSDVLASAVLVGVEDVVKHAQLMFNNWMNNGEKIPPNLREVVYLAGIKYGGVKEWKFCWNRYNATRIVSEKKLLLKVLGAASDSWLLQRYLLATLSREMIKPQDIKLVVGVVASNPEGRFLAWRHLKSHWNSLQTLLGNATISMGSFIASVTSHFATSFDYDEVYRFFKNVDVGSGARDLDQSLETIRLNTFWVKHNEENIHQWLNNYLSKN</sequence>
<dbReference type="GO" id="GO:0005615">
    <property type="term" value="C:extracellular space"/>
    <property type="evidence" value="ECO:0007669"/>
    <property type="project" value="TreeGrafter"/>
</dbReference>
<dbReference type="InterPro" id="IPR024571">
    <property type="entry name" value="ERAP1-like_C_dom"/>
</dbReference>
<evidence type="ECO:0000256" key="8">
    <source>
        <dbReference type="ARBA" id="ARBA00022723"/>
    </source>
</evidence>
<keyword evidence="16" id="KW-0449">Lipoprotein</keyword>
<evidence type="ECO:0000259" key="22">
    <source>
        <dbReference type="Pfam" id="PF11838"/>
    </source>
</evidence>
<dbReference type="Gene3D" id="1.10.390.10">
    <property type="entry name" value="Neutral Protease Domain 2"/>
    <property type="match status" value="1"/>
</dbReference>
<dbReference type="GO" id="GO:0005737">
    <property type="term" value="C:cytoplasm"/>
    <property type="evidence" value="ECO:0007669"/>
    <property type="project" value="TreeGrafter"/>
</dbReference>
<keyword evidence="12 20" id="KW-1133">Transmembrane helix</keyword>
<evidence type="ECO:0000256" key="10">
    <source>
        <dbReference type="ARBA" id="ARBA00022833"/>
    </source>
</evidence>
<evidence type="ECO:0000256" key="15">
    <source>
        <dbReference type="ARBA" id="ARBA00023180"/>
    </source>
</evidence>
<dbReference type="OrthoDB" id="6750768at2759"/>
<dbReference type="KEGG" id="btab:109035878"/>
<dbReference type="InterPro" id="IPR042097">
    <property type="entry name" value="Aminopeptidase_N-like_N_sf"/>
</dbReference>
<dbReference type="InterPro" id="IPR001930">
    <property type="entry name" value="Peptidase_M1"/>
</dbReference>
<dbReference type="FunFam" id="2.60.40.1910:FF:000006">
    <property type="entry name" value="Aminopeptidase"/>
    <property type="match status" value="1"/>
</dbReference>
<dbReference type="InterPro" id="IPR045357">
    <property type="entry name" value="Aminopeptidase_N-like_N"/>
</dbReference>
<feature type="active site" description="Proton acceptor" evidence="17">
    <location>
        <position position="424"/>
    </location>
</feature>
<evidence type="ECO:0000256" key="19">
    <source>
        <dbReference type="PIRSR" id="PIRSR634016-4"/>
    </source>
</evidence>
<evidence type="ECO:0000256" key="16">
    <source>
        <dbReference type="ARBA" id="ARBA00023288"/>
    </source>
</evidence>
<dbReference type="InterPro" id="IPR014782">
    <property type="entry name" value="Peptidase_M1_dom"/>
</dbReference>
<dbReference type="PANTHER" id="PTHR11533">
    <property type="entry name" value="PROTEASE M1 ZINC METALLOPROTEASE"/>
    <property type="match status" value="1"/>
</dbReference>
<dbReference type="PANTHER" id="PTHR11533:SF299">
    <property type="entry name" value="AMINOPEPTIDASE"/>
    <property type="match status" value="1"/>
</dbReference>
<feature type="domain" description="ERAP1-like C-terminal" evidence="22">
    <location>
        <begin position="662"/>
        <end position="977"/>
    </location>
</feature>
<dbReference type="Pfam" id="PF11838">
    <property type="entry name" value="ERAP1_C"/>
    <property type="match status" value="1"/>
</dbReference>
<evidence type="ECO:0000256" key="9">
    <source>
        <dbReference type="ARBA" id="ARBA00022801"/>
    </source>
</evidence>
<dbReference type="Gene3D" id="1.25.50.20">
    <property type="match status" value="1"/>
</dbReference>
<dbReference type="CDD" id="cd09601">
    <property type="entry name" value="M1_APN-Q_like"/>
    <property type="match status" value="1"/>
</dbReference>
<keyword evidence="7 20" id="KW-0812">Transmembrane</keyword>
<evidence type="ECO:0000259" key="21">
    <source>
        <dbReference type="Pfam" id="PF01433"/>
    </source>
</evidence>
<dbReference type="PRINTS" id="PR00756">
    <property type="entry name" value="ALADIPTASE"/>
</dbReference>
<keyword evidence="14 20" id="KW-0472">Membrane</keyword>
<name>A0A9P0A6B8_BEMTA</name>
<keyword evidence="4" id="KW-0031">Aminopeptidase</keyword>
<comment type="cofactor">
    <cofactor evidence="18">
        <name>Zn(2+)</name>
        <dbReference type="ChEBI" id="CHEBI:29105"/>
    </cofactor>
    <text evidence="18">Binds 1 zinc ion per subunit.</text>
</comment>
<keyword evidence="11" id="KW-0735">Signal-anchor</keyword>
<protein>
    <recommendedName>
        <fullName evidence="26">Aminopeptidase</fullName>
    </recommendedName>
</protein>
<dbReference type="Gene3D" id="2.60.40.1730">
    <property type="entry name" value="tricorn interacting facor f3 domain"/>
    <property type="match status" value="1"/>
</dbReference>
<dbReference type="GO" id="GO:0043171">
    <property type="term" value="P:peptide catabolic process"/>
    <property type="evidence" value="ECO:0007669"/>
    <property type="project" value="TreeGrafter"/>
</dbReference>
<feature type="site" description="Transition state stabilizer" evidence="19">
    <location>
        <position position="509"/>
    </location>
</feature>
<dbReference type="InterPro" id="IPR050344">
    <property type="entry name" value="Peptidase_M1_aminopeptidases"/>
</dbReference>
<evidence type="ECO:0000256" key="17">
    <source>
        <dbReference type="PIRSR" id="PIRSR634016-1"/>
    </source>
</evidence>
<evidence type="ECO:0000313" key="25">
    <source>
        <dbReference type="Proteomes" id="UP001152759"/>
    </source>
</evidence>
<dbReference type="AlphaFoldDB" id="A0A9P0A6B8"/>
<keyword evidence="5" id="KW-0336">GPI-anchor</keyword>
<dbReference type="FunFam" id="1.25.50.20:FF:000005">
    <property type="entry name" value="Aminopeptidase N-like protein"/>
    <property type="match status" value="1"/>
</dbReference>
<dbReference type="InterPro" id="IPR027268">
    <property type="entry name" value="Peptidase_M4/M1_CTD_sf"/>
</dbReference>
<evidence type="ECO:0000256" key="18">
    <source>
        <dbReference type="PIRSR" id="PIRSR634016-3"/>
    </source>
</evidence>
<keyword evidence="6" id="KW-0645">Protease</keyword>
<dbReference type="GO" id="GO:0006508">
    <property type="term" value="P:proteolysis"/>
    <property type="evidence" value="ECO:0007669"/>
    <property type="project" value="UniProtKB-KW"/>
</dbReference>
<keyword evidence="10 18" id="KW-0862">Zinc</keyword>
<keyword evidence="9" id="KW-0378">Hydrolase</keyword>
<dbReference type="Pfam" id="PF01433">
    <property type="entry name" value="Peptidase_M1"/>
    <property type="match status" value="1"/>
</dbReference>
<dbReference type="EMBL" id="OU963863">
    <property type="protein sequence ID" value="CAH0385182.1"/>
    <property type="molecule type" value="Genomic_DNA"/>
</dbReference>
<evidence type="ECO:0000256" key="11">
    <source>
        <dbReference type="ARBA" id="ARBA00022968"/>
    </source>
</evidence>
<dbReference type="FunFam" id="2.60.40.1730:FF:000001">
    <property type="entry name" value="Leucyl-cystinyl aminopeptidase"/>
    <property type="match status" value="1"/>
</dbReference>
<evidence type="ECO:0000256" key="6">
    <source>
        <dbReference type="ARBA" id="ARBA00022670"/>
    </source>
</evidence>
<comment type="similarity">
    <text evidence="3">Belongs to the peptidase M1 family.</text>
</comment>
<dbReference type="GO" id="GO:0005886">
    <property type="term" value="C:plasma membrane"/>
    <property type="evidence" value="ECO:0007669"/>
    <property type="project" value="UniProtKB-SubCell"/>
</dbReference>
<dbReference type="GO" id="GO:0008270">
    <property type="term" value="F:zinc ion binding"/>
    <property type="evidence" value="ECO:0007669"/>
    <property type="project" value="InterPro"/>
</dbReference>
<proteinExistence type="inferred from homology"/>
<feature type="transmembrane region" description="Helical" evidence="20">
    <location>
        <begin position="54"/>
        <end position="76"/>
    </location>
</feature>
<keyword evidence="13" id="KW-0482">Metalloprotease</keyword>
<feature type="binding site" evidence="18">
    <location>
        <position position="446"/>
    </location>
    <ligand>
        <name>Zn(2+)</name>
        <dbReference type="ChEBI" id="CHEBI:29105"/>
        <note>catalytic</note>
    </ligand>
</feature>
<evidence type="ECO:0000256" key="20">
    <source>
        <dbReference type="SAM" id="Phobius"/>
    </source>
</evidence>
<evidence type="ECO:0000256" key="14">
    <source>
        <dbReference type="ARBA" id="ARBA00023136"/>
    </source>
</evidence>
<reference evidence="24" key="1">
    <citation type="submission" date="2021-12" db="EMBL/GenBank/DDBJ databases">
        <authorList>
            <person name="King R."/>
        </authorList>
    </citation>
    <scope>NUCLEOTIDE SEQUENCE</scope>
</reference>
<dbReference type="Proteomes" id="UP001152759">
    <property type="component" value="Chromosome 2"/>
</dbReference>
<dbReference type="FunFam" id="1.10.390.10:FF:000006">
    <property type="entry name" value="Puromycin-sensitive aminopeptidase"/>
    <property type="match status" value="1"/>
</dbReference>
<accession>A0A9P0A6B8</accession>
<evidence type="ECO:0000256" key="2">
    <source>
        <dbReference type="ARBA" id="ARBA00004609"/>
    </source>
</evidence>
<dbReference type="GO" id="GO:0098552">
    <property type="term" value="C:side of membrane"/>
    <property type="evidence" value="ECO:0007669"/>
    <property type="project" value="UniProtKB-KW"/>
</dbReference>
<evidence type="ECO:0000313" key="24">
    <source>
        <dbReference type="EMBL" id="CAH0385182.1"/>
    </source>
</evidence>
<evidence type="ECO:0000259" key="23">
    <source>
        <dbReference type="Pfam" id="PF17900"/>
    </source>
</evidence>
<dbReference type="InterPro" id="IPR034016">
    <property type="entry name" value="M1_APN-typ"/>
</dbReference>